<organism evidence="2 3">
    <name type="scientific">Agrococcus versicolor</name>
    <dbReference type="NCBI Taxonomy" id="501482"/>
    <lineage>
        <taxon>Bacteria</taxon>
        <taxon>Bacillati</taxon>
        <taxon>Actinomycetota</taxon>
        <taxon>Actinomycetes</taxon>
        <taxon>Micrococcales</taxon>
        <taxon>Microbacteriaceae</taxon>
        <taxon>Agrococcus</taxon>
    </lineage>
</organism>
<dbReference type="Proteomes" id="UP001501599">
    <property type="component" value="Unassembled WGS sequence"/>
</dbReference>
<name>A0ABN3AVE5_9MICO</name>
<dbReference type="RefSeq" id="WP_344343759.1">
    <property type="nucleotide sequence ID" value="NZ_BAAAQT010000006.1"/>
</dbReference>
<evidence type="ECO:0008006" key="4">
    <source>
        <dbReference type="Google" id="ProtNLM"/>
    </source>
</evidence>
<comment type="caution">
    <text evidence="2">The sequence shown here is derived from an EMBL/GenBank/DDBJ whole genome shotgun (WGS) entry which is preliminary data.</text>
</comment>
<evidence type="ECO:0000313" key="2">
    <source>
        <dbReference type="EMBL" id="GAA2175010.1"/>
    </source>
</evidence>
<proteinExistence type="predicted"/>
<evidence type="ECO:0000256" key="1">
    <source>
        <dbReference type="SAM" id="MobiDB-lite"/>
    </source>
</evidence>
<gene>
    <name evidence="2" type="ORF">GCM10009846_23170</name>
</gene>
<protein>
    <recommendedName>
        <fullName evidence="4">Multidrug transporter</fullName>
    </recommendedName>
</protein>
<sequence length="72" mass="7929">MSEKFVDEMGRLVQGPQSASPLPDTEWIEDDPVTHERPVVAEDEARPVGDGGPDMRDEQPGHDTASNTDVER</sequence>
<reference evidence="3" key="1">
    <citation type="journal article" date="2019" name="Int. J. Syst. Evol. Microbiol.">
        <title>The Global Catalogue of Microorganisms (GCM) 10K type strain sequencing project: providing services to taxonomists for standard genome sequencing and annotation.</title>
        <authorList>
            <consortium name="The Broad Institute Genomics Platform"/>
            <consortium name="The Broad Institute Genome Sequencing Center for Infectious Disease"/>
            <person name="Wu L."/>
            <person name="Ma J."/>
        </authorList>
    </citation>
    <scope>NUCLEOTIDE SEQUENCE [LARGE SCALE GENOMIC DNA]</scope>
    <source>
        <strain evidence="3">JCM 16026</strain>
    </source>
</reference>
<evidence type="ECO:0000313" key="3">
    <source>
        <dbReference type="Proteomes" id="UP001501599"/>
    </source>
</evidence>
<dbReference type="EMBL" id="BAAAQT010000006">
    <property type="protein sequence ID" value="GAA2175010.1"/>
    <property type="molecule type" value="Genomic_DNA"/>
</dbReference>
<accession>A0ABN3AVE5</accession>
<feature type="compositionally biased region" description="Basic and acidic residues" evidence="1">
    <location>
        <begin position="1"/>
        <end position="10"/>
    </location>
</feature>
<keyword evidence="3" id="KW-1185">Reference proteome</keyword>
<feature type="compositionally biased region" description="Basic and acidic residues" evidence="1">
    <location>
        <begin position="32"/>
        <end position="61"/>
    </location>
</feature>
<feature type="region of interest" description="Disordered" evidence="1">
    <location>
        <begin position="1"/>
        <end position="72"/>
    </location>
</feature>